<dbReference type="AlphaFoldDB" id="A0A2T2NDE0"/>
<dbReference type="InterPro" id="IPR044553">
    <property type="entry name" value="Bbox1_ANCHR"/>
</dbReference>
<protein>
    <submittedName>
        <fullName evidence="2">Uncharacterized protein</fullName>
    </submittedName>
</protein>
<sequence>MAELEISRKYDPPSPAAGDSGSESGDRKAGVEKVNMSADKLRPENGPENDDGAGEGGLSLPSAPTSLPNIPADDLKKTQDLEDALTARLAALSSPASDSLGLPSAPSFPPAKKPPKIQSSLAKFTDEEIETWCIICSDDATLKCIGCDGDLYCQKCWMEGHKGEAAGMEERRHRAVLYNKDGGEDGRKKVAAG</sequence>
<evidence type="ECO:0000256" key="1">
    <source>
        <dbReference type="SAM" id="MobiDB-lite"/>
    </source>
</evidence>
<feature type="region of interest" description="Disordered" evidence="1">
    <location>
        <begin position="93"/>
        <end position="117"/>
    </location>
</feature>
<evidence type="ECO:0000313" key="3">
    <source>
        <dbReference type="Proteomes" id="UP000240883"/>
    </source>
</evidence>
<accession>A0A2T2NDE0</accession>
<dbReference type="Pfam" id="PF22586">
    <property type="entry name" value="ANCHR-like_BBOX"/>
    <property type="match status" value="1"/>
</dbReference>
<proteinExistence type="predicted"/>
<gene>
    <name evidence="2" type="ORF">BS50DRAFT_577204</name>
</gene>
<feature type="region of interest" description="Disordered" evidence="1">
    <location>
        <begin position="1"/>
        <end position="81"/>
    </location>
</feature>
<dbReference type="EMBL" id="KZ678140">
    <property type="protein sequence ID" value="PSN63461.1"/>
    <property type="molecule type" value="Genomic_DNA"/>
</dbReference>
<evidence type="ECO:0000313" key="2">
    <source>
        <dbReference type="EMBL" id="PSN63461.1"/>
    </source>
</evidence>
<dbReference type="STRING" id="1448308.A0A2T2NDE0"/>
<dbReference type="SUPFAM" id="SSF57845">
    <property type="entry name" value="B-box zinc-binding domain"/>
    <property type="match status" value="1"/>
</dbReference>
<dbReference type="PANTHER" id="PTHR46603">
    <property type="entry name" value="ABSCISSION/NOCUT CHECKPOINT REGULATOR"/>
    <property type="match status" value="1"/>
</dbReference>
<keyword evidence="3" id="KW-1185">Reference proteome</keyword>
<dbReference type="CDD" id="cd19817">
    <property type="entry name" value="Bbox1_ANCHR-like"/>
    <property type="match status" value="1"/>
</dbReference>
<dbReference type="OrthoDB" id="5407799at2759"/>
<organism evidence="2 3">
    <name type="scientific">Corynespora cassiicola Philippines</name>
    <dbReference type="NCBI Taxonomy" id="1448308"/>
    <lineage>
        <taxon>Eukaryota</taxon>
        <taxon>Fungi</taxon>
        <taxon>Dikarya</taxon>
        <taxon>Ascomycota</taxon>
        <taxon>Pezizomycotina</taxon>
        <taxon>Dothideomycetes</taxon>
        <taxon>Pleosporomycetidae</taxon>
        <taxon>Pleosporales</taxon>
        <taxon>Corynesporascaceae</taxon>
        <taxon>Corynespora</taxon>
    </lineage>
</organism>
<feature type="compositionally biased region" description="Low complexity" evidence="1">
    <location>
        <begin position="93"/>
        <end position="105"/>
    </location>
</feature>
<dbReference type="PANTHER" id="PTHR46603:SF1">
    <property type="entry name" value="ABSCISSION_NOCUT CHECKPOINT REGULATOR"/>
    <property type="match status" value="1"/>
</dbReference>
<feature type="compositionally biased region" description="Basic and acidic residues" evidence="1">
    <location>
        <begin position="1"/>
        <end position="11"/>
    </location>
</feature>
<dbReference type="Proteomes" id="UP000240883">
    <property type="component" value="Unassembled WGS sequence"/>
</dbReference>
<reference evidence="2 3" key="1">
    <citation type="journal article" date="2018" name="Front. Microbiol.">
        <title>Genome-Wide Analysis of Corynespora cassiicola Leaf Fall Disease Putative Effectors.</title>
        <authorList>
            <person name="Lopez D."/>
            <person name="Ribeiro S."/>
            <person name="Label P."/>
            <person name="Fumanal B."/>
            <person name="Venisse J.S."/>
            <person name="Kohler A."/>
            <person name="de Oliveira R.R."/>
            <person name="Labutti K."/>
            <person name="Lipzen A."/>
            <person name="Lail K."/>
            <person name="Bauer D."/>
            <person name="Ohm R.A."/>
            <person name="Barry K.W."/>
            <person name="Spatafora J."/>
            <person name="Grigoriev I.V."/>
            <person name="Martin F.M."/>
            <person name="Pujade-Renaud V."/>
        </authorList>
    </citation>
    <scope>NUCLEOTIDE SEQUENCE [LARGE SCALE GENOMIC DNA]</scope>
    <source>
        <strain evidence="2 3">Philippines</strain>
    </source>
</reference>
<name>A0A2T2NDE0_CORCC</name>